<feature type="binding site" description="axial binding residue" evidence="7">
    <location>
        <position position="76"/>
    </location>
    <ligand>
        <name>heme</name>
        <dbReference type="ChEBI" id="CHEBI:30413"/>
    </ligand>
    <ligandPart>
        <name>Fe</name>
        <dbReference type="ChEBI" id="CHEBI:18248"/>
    </ligandPart>
</feature>
<evidence type="ECO:0000256" key="2">
    <source>
        <dbReference type="ARBA" id="ARBA00010617"/>
    </source>
</evidence>
<dbReference type="GO" id="GO:0005506">
    <property type="term" value="F:iron ion binding"/>
    <property type="evidence" value="ECO:0007669"/>
    <property type="project" value="InterPro"/>
</dbReference>
<dbReference type="InterPro" id="IPR050193">
    <property type="entry name" value="Cytochrome_P450_71"/>
</dbReference>
<comment type="cofactor">
    <cofactor evidence="7">
        <name>heme</name>
        <dbReference type="ChEBI" id="CHEBI:30413"/>
    </cofactor>
</comment>
<dbReference type="GO" id="GO:0020037">
    <property type="term" value="F:heme binding"/>
    <property type="evidence" value="ECO:0007669"/>
    <property type="project" value="InterPro"/>
</dbReference>
<organism evidence="10 11">
    <name type="scientific">Eleusine coracana subsp. coracana</name>
    <dbReference type="NCBI Taxonomy" id="191504"/>
    <lineage>
        <taxon>Eukaryota</taxon>
        <taxon>Viridiplantae</taxon>
        <taxon>Streptophyta</taxon>
        <taxon>Embryophyta</taxon>
        <taxon>Tracheophyta</taxon>
        <taxon>Spermatophyta</taxon>
        <taxon>Magnoliopsida</taxon>
        <taxon>Liliopsida</taxon>
        <taxon>Poales</taxon>
        <taxon>Poaceae</taxon>
        <taxon>PACMAD clade</taxon>
        <taxon>Chloridoideae</taxon>
        <taxon>Cynodonteae</taxon>
        <taxon>Eleusininae</taxon>
        <taxon>Eleusine</taxon>
    </lineage>
</organism>
<dbReference type="SUPFAM" id="SSF48264">
    <property type="entry name" value="Cytochrome P450"/>
    <property type="match status" value="1"/>
</dbReference>
<protein>
    <submittedName>
        <fullName evidence="10">Uncharacterized protein</fullName>
    </submittedName>
</protein>
<evidence type="ECO:0000256" key="3">
    <source>
        <dbReference type="ARBA" id="ARBA00022692"/>
    </source>
</evidence>
<keyword evidence="5 8" id="KW-0560">Oxidoreductase</keyword>
<evidence type="ECO:0000256" key="5">
    <source>
        <dbReference type="ARBA" id="ARBA00023002"/>
    </source>
</evidence>
<dbReference type="InterPro" id="IPR001128">
    <property type="entry name" value="Cyt_P450"/>
</dbReference>
<keyword evidence="7 8" id="KW-0479">Metal-binding</keyword>
<dbReference type="AlphaFoldDB" id="A0AAV5E7W4"/>
<keyword evidence="7 8" id="KW-0408">Iron</keyword>
<evidence type="ECO:0000256" key="1">
    <source>
        <dbReference type="ARBA" id="ARBA00004167"/>
    </source>
</evidence>
<dbReference type="PRINTS" id="PR00463">
    <property type="entry name" value="EP450I"/>
</dbReference>
<proteinExistence type="inferred from homology"/>
<evidence type="ECO:0000313" key="11">
    <source>
        <dbReference type="Proteomes" id="UP001054889"/>
    </source>
</evidence>
<evidence type="ECO:0000256" key="7">
    <source>
        <dbReference type="PIRSR" id="PIRSR602401-1"/>
    </source>
</evidence>
<accession>A0AAV5E7W4</accession>
<dbReference type="PANTHER" id="PTHR47956:SF40">
    <property type="entry name" value="OS02G0186800 PROTEIN"/>
    <property type="match status" value="1"/>
</dbReference>
<dbReference type="Gene3D" id="1.10.630.10">
    <property type="entry name" value="Cytochrome P450"/>
    <property type="match status" value="1"/>
</dbReference>
<comment type="similarity">
    <text evidence="2 8">Belongs to the cytochrome P450 family.</text>
</comment>
<dbReference type="InterPro" id="IPR036396">
    <property type="entry name" value="Cyt_P450_sf"/>
</dbReference>
<keyword evidence="6 9" id="KW-0472">Membrane</keyword>
<keyword evidence="8" id="KW-0503">Monooxygenase</keyword>
<dbReference type="PROSITE" id="PS00086">
    <property type="entry name" value="CYTOCHROME_P450"/>
    <property type="match status" value="1"/>
</dbReference>
<evidence type="ECO:0000256" key="6">
    <source>
        <dbReference type="ARBA" id="ARBA00023136"/>
    </source>
</evidence>
<reference evidence="10" key="2">
    <citation type="submission" date="2021-12" db="EMBL/GenBank/DDBJ databases">
        <title>Resequencing data analysis of finger millet.</title>
        <authorList>
            <person name="Hatakeyama M."/>
            <person name="Aluri S."/>
            <person name="Balachadran M.T."/>
            <person name="Sivarajan S.R."/>
            <person name="Poveda L."/>
            <person name="Shimizu-Inatsugi R."/>
            <person name="Schlapbach R."/>
            <person name="Sreeman S.M."/>
            <person name="Shimizu K.K."/>
        </authorList>
    </citation>
    <scope>NUCLEOTIDE SEQUENCE</scope>
</reference>
<comment type="caution">
    <text evidence="10">The sequence shown here is derived from an EMBL/GenBank/DDBJ whole genome shotgun (WGS) entry which is preliminary data.</text>
</comment>
<keyword evidence="7 8" id="KW-0349">Heme</keyword>
<dbReference type="GO" id="GO:0016020">
    <property type="term" value="C:membrane"/>
    <property type="evidence" value="ECO:0007669"/>
    <property type="project" value="UniProtKB-SubCell"/>
</dbReference>
<comment type="subcellular location">
    <subcellularLocation>
        <location evidence="1">Membrane</location>
        <topology evidence="1">Single-pass membrane protein</topology>
    </subcellularLocation>
</comment>
<sequence>MVKGWCALQSRNRDDVCTSLAAPQHHALNSGSWIMNAWAIGRDPENWDAPDDFVPERDFKGMDSEFIPFGAGRRICPGMVFGLANIELVLAALLFHFDWRMPEGMVAEEVG</sequence>
<dbReference type="InterPro" id="IPR017972">
    <property type="entry name" value="Cyt_P450_CS"/>
</dbReference>
<keyword evidence="4 9" id="KW-1133">Transmembrane helix</keyword>
<dbReference type="GO" id="GO:0004497">
    <property type="term" value="F:monooxygenase activity"/>
    <property type="evidence" value="ECO:0007669"/>
    <property type="project" value="UniProtKB-KW"/>
</dbReference>
<dbReference type="Proteomes" id="UP001054889">
    <property type="component" value="Unassembled WGS sequence"/>
</dbReference>
<evidence type="ECO:0000256" key="9">
    <source>
        <dbReference type="SAM" id="Phobius"/>
    </source>
</evidence>
<name>A0AAV5E7W4_ELECO</name>
<gene>
    <name evidence="10" type="primary">gb06456</name>
    <name evidence="10" type="ORF">PR202_gb06456</name>
</gene>
<dbReference type="InterPro" id="IPR002401">
    <property type="entry name" value="Cyt_P450_E_grp-I"/>
</dbReference>
<evidence type="ECO:0000256" key="4">
    <source>
        <dbReference type="ARBA" id="ARBA00022989"/>
    </source>
</evidence>
<keyword evidence="11" id="KW-1185">Reference proteome</keyword>
<keyword evidence="3 9" id="KW-0812">Transmembrane</keyword>
<dbReference type="Pfam" id="PF00067">
    <property type="entry name" value="p450"/>
    <property type="match status" value="1"/>
</dbReference>
<reference evidence="10" key="1">
    <citation type="journal article" date="2018" name="DNA Res.">
        <title>Multiple hybrid de novo genome assembly of finger millet, an orphan allotetraploid crop.</title>
        <authorList>
            <person name="Hatakeyama M."/>
            <person name="Aluri S."/>
            <person name="Balachadran M.T."/>
            <person name="Sivarajan S.R."/>
            <person name="Patrignani A."/>
            <person name="Gruter S."/>
            <person name="Poveda L."/>
            <person name="Shimizu-Inatsugi R."/>
            <person name="Baeten J."/>
            <person name="Francoijs K.J."/>
            <person name="Nataraja K.N."/>
            <person name="Reddy Y.A.N."/>
            <person name="Phadnis S."/>
            <person name="Ravikumar R.L."/>
            <person name="Schlapbach R."/>
            <person name="Sreeman S.M."/>
            <person name="Shimizu K.K."/>
        </authorList>
    </citation>
    <scope>NUCLEOTIDE SEQUENCE</scope>
</reference>
<evidence type="ECO:0000313" key="10">
    <source>
        <dbReference type="EMBL" id="GJN19209.1"/>
    </source>
</evidence>
<dbReference type="GO" id="GO:0016705">
    <property type="term" value="F:oxidoreductase activity, acting on paired donors, with incorporation or reduction of molecular oxygen"/>
    <property type="evidence" value="ECO:0007669"/>
    <property type="project" value="InterPro"/>
</dbReference>
<dbReference type="PANTHER" id="PTHR47956">
    <property type="entry name" value="CYTOCHROME P450 71B11-RELATED"/>
    <property type="match status" value="1"/>
</dbReference>
<dbReference type="EMBL" id="BQKI01000074">
    <property type="protein sequence ID" value="GJN19209.1"/>
    <property type="molecule type" value="Genomic_DNA"/>
</dbReference>
<feature type="transmembrane region" description="Helical" evidence="9">
    <location>
        <begin position="75"/>
        <end position="97"/>
    </location>
</feature>
<evidence type="ECO:0000256" key="8">
    <source>
        <dbReference type="RuleBase" id="RU000461"/>
    </source>
</evidence>